<name>A0A8X7XST8_POPTO</name>
<accession>A0A8X7XST8</accession>
<comment type="caution">
    <text evidence="1">The sequence shown here is derived from an EMBL/GenBank/DDBJ whole genome shotgun (WGS) entry which is preliminary data.</text>
</comment>
<dbReference type="AlphaFoldDB" id="A0A8X7XST8"/>
<dbReference type="PANTHER" id="PTHR48216">
    <property type="match status" value="1"/>
</dbReference>
<proteinExistence type="predicted"/>
<gene>
    <name evidence="1" type="ORF">POTOM_059407</name>
</gene>
<organism evidence="1 2">
    <name type="scientific">Populus tomentosa</name>
    <name type="common">Chinese white poplar</name>
    <dbReference type="NCBI Taxonomy" id="118781"/>
    <lineage>
        <taxon>Eukaryota</taxon>
        <taxon>Viridiplantae</taxon>
        <taxon>Streptophyta</taxon>
        <taxon>Embryophyta</taxon>
        <taxon>Tracheophyta</taxon>
        <taxon>Spermatophyta</taxon>
        <taxon>Magnoliopsida</taxon>
        <taxon>eudicotyledons</taxon>
        <taxon>Gunneridae</taxon>
        <taxon>Pentapetalae</taxon>
        <taxon>rosids</taxon>
        <taxon>fabids</taxon>
        <taxon>Malpighiales</taxon>
        <taxon>Salicaceae</taxon>
        <taxon>Saliceae</taxon>
        <taxon>Populus</taxon>
    </lineage>
</organism>
<protein>
    <submittedName>
        <fullName evidence="1">Uncharacterized protein</fullName>
    </submittedName>
</protein>
<keyword evidence="2" id="KW-1185">Reference proteome</keyword>
<dbReference type="OrthoDB" id="1746170at2759"/>
<dbReference type="PANTHER" id="PTHR48216:SF1">
    <property type="match status" value="1"/>
</dbReference>
<reference evidence="1" key="1">
    <citation type="journal article" date="2020" name="bioRxiv">
        <title>Hybrid origin of Populus tomentosa Carr. identified through genome sequencing and phylogenomic analysis.</title>
        <authorList>
            <person name="An X."/>
            <person name="Gao K."/>
            <person name="Chen Z."/>
            <person name="Li J."/>
            <person name="Yang X."/>
            <person name="Yang X."/>
            <person name="Zhou J."/>
            <person name="Guo T."/>
            <person name="Zhao T."/>
            <person name="Huang S."/>
            <person name="Miao D."/>
            <person name="Khan W.U."/>
            <person name="Rao P."/>
            <person name="Ye M."/>
            <person name="Lei B."/>
            <person name="Liao W."/>
            <person name="Wang J."/>
            <person name="Ji L."/>
            <person name="Li Y."/>
            <person name="Guo B."/>
            <person name="Mustafa N.S."/>
            <person name="Li S."/>
            <person name="Yun Q."/>
            <person name="Keller S.R."/>
            <person name="Mao J."/>
            <person name="Zhang R."/>
            <person name="Strauss S.H."/>
        </authorList>
    </citation>
    <scope>NUCLEOTIDE SEQUENCE</scope>
    <source>
        <strain evidence="1">GM15</strain>
        <tissue evidence="1">Leaf</tissue>
    </source>
</reference>
<evidence type="ECO:0000313" key="2">
    <source>
        <dbReference type="Proteomes" id="UP000886885"/>
    </source>
</evidence>
<evidence type="ECO:0000313" key="1">
    <source>
        <dbReference type="EMBL" id="KAG6737876.1"/>
    </source>
</evidence>
<sequence>MCAVDEKQGSNAFCIEQVGHLHSGGERNGKEGIVVGIVGSEGMLGNGGKLTFGTLGMVGKLGRGGKVGLGRDGWVVGRVGMAGKGGNVGLGIFGTGGRGGNWRRWRAAKATLMPEAAKARDKAKMKPLNRVAKSKKITNYVSPIPILFVTQITTEFFNEGVCKNALLKMASFKCFILTFFIALSFSNVHGVLAARHLLQIPTLPSVTQPSLPKPTLPPLPSLPTMSFIPRVTLPQLPSMPKLPTIPTTIPSIPFISPPPGN</sequence>
<dbReference type="EMBL" id="JAAWWB010000038">
    <property type="protein sequence ID" value="KAG6737876.1"/>
    <property type="molecule type" value="Genomic_DNA"/>
</dbReference>
<dbReference type="Proteomes" id="UP000886885">
    <property type="component" value="Chromosome 19D"/>
</dbReference>